<keyword evidence="3" id="KW-0963">Cytoplasm</keyword>
<sequence length="200" mass="23594">MKLTPMEINNKEFKKVLRGYSIEEVDGFLDKVVEDYEEIFRENALIKEKLASMTEKVDHYVKIENTIQNTLLLAQNTAEQAKANAQKEADITIRSANDTAQKILDKAHHDVIQVNDEYDRVRHEFVKFKSKFRNFMNTQLETFDDLEKEFIKNFNISRPVEEISEKDIQNEEEECKTKNFSEEEIISEEIDEIKSFFANK</sequence>
<dbReference type="InterPro" id="IPR019933">
    <property type="entry name" value="DivIVA_domain"/>
</dbReference>
<keyword evidence="6" id="KW-0131">Cell cycle</keyword>
<evidence type="ECO:0000256" key="4">
    <source>
        <dbReference type="ARBA" id="ARBA00022618"/>
    </source>
</evidence>
<dbReference type="NCBIfam" id="TIGR03544">
    <property type="entry name" value="DivI1A_domain"/>
    <property type="match status" value="1"/>
</dbReference>
<comment type="subcellular location">
    <subcellularLocation>
        <location evidence="1">Cytoplasm</location>
    </subcellularLocation>
</comment>
<evidence type="ECO:0000313" key="8">
    <source>
        <dbReference type="Proteomes" id="UP000679179"/>
    </source>
</evidence>
<proteinExistence type="inferred from homology"/>
<reference evidence="7" key="1">
    <citation type="submission" date="2021-03" db="EMBL/GenBank/DDBJ databases">
        <title>Taxonomic study of Clostridium polyendosporum from meadow-gley soil under rice.</title>
        <authorList>
            <person name="Kobayashi H."/>
            <person name="Tanizawa Y."/>
            <person name="Yagura M."/>
        </authorList>
    </citation>
    <scope>NUCLEOTIDE SEQUENCE</scope>
    <source>
        <strain evidence="7">JCM 30710</strain>
    </source>
</reference>
<protein>
    <submittedName>
        <fullName evidence="7">Cell division protein DivIVA</fullName>
    </submittedName>
</protein>
<comment type="caution">
    <text evidence="7">The sequence shown here is derived from an EMBL/GenBank/DDBJ whole genome shotgun (WGS) entry which is preliminary data.</text>
</comment>
<evidence type="ECO:0000256" key="3">
    <source>
        <dbReference type="ARBA" id="ARBA00022490"/>
    </source>
</evidence>
<dbReference type="Gene3D" id="6.10.250.660">
    <property type="match status" value="1"/>
</dbReference>
<accession>A0A919RYM7</accession>
<organism evidence="7 8">
    <name type="scientific">Clostridium polyendosporum</name>
    <dbReference type="NCBI Taxonomy" id="69208"/>
    <lineage>
        <taxon>Bacteria</taxon>
        <taxon>Bacillati</taxon>
        <taxon>Bacillota</taxon>
        <taxon>Clostridia</taxon>
        <taxon>Eubacteriales</taxon>
        <taxon>Clostridiaceae</taxon>
        <taxon>Clostridium</taxon>
    </lineage>
</organism>
<evidence type="ECO:0000256" key="1">
    <source>
        <dbReference type="ARBA" id="ARBA00004496"/>
    </source>
</evidence>
<evidence type="ECO:0000256" key="2">
    <source>
        <dbReference type="ARBA" id="ARBA00009008"/>
    </source>
</evidence>
<dbReference type="GO" id="GO:0005737">
    <property type="term" value="C:cytoplasm"/>
    <property type="evidence" value="ECO:0007669"/>
    <property type="project" value="UniProtKB-SubCell"/>
</dbReference>
<name>A0A919RYM7_9CLOT</name>
<dbReference type="GO" id="GO:0051301">
    <property type="term" value="P:cell division"/>
    <property type="evidence" value="ECO:0007669"/>
    <property type="project" value="UniProtKB-KW"/>
</dbReference>
<dbReference type="PANTHER" id="PTHR35794:SF2">
    <property type="entry name" value="CELL DIVISION PROTEIN DIVIVA"/>
    <property type="match status" value="1"/>
</dbReference>
<keyword evidence="4 7" id="KW-0132">Cell division</keyword>
<dbReference type="EMBL" id="BOPZ01000003">
    <property type="protein sequence ID" value="GIM27973.1"/>
    <property type="molecule type" value="Genomic_DNA"/>
</dbReference>
<keyword evidence="5" id="KW-0175">Coiled coil</keyword>
<gene>
    <name evidence="7" type="ORF">CPJCM30710_06390</name>
</gene>
<evidence type="ECO:0000256" key="6">
    <source>
        <dbReference type="ARBA" id="ARBA00023306"/>
    </source>
</evidence>
<evidence type="ECO:0000313" key="7">
    <source>
        <dbReference type="EMBL" id="GIM27973.1"/>
    </source>
</evidence>
<dbReference type="AlphaFoldDB" id="A0A919RYM7"/>
<keyword evidence="8" id="KW-1185">Reference proteome</keyword>
<evidence type="ECO:0000256" key="5">
    <source>
        <dbReference type="ARBA" id="ARBA00023054"/>
    </source>
</evidence>
<comment type="similarity">
    <text evidence="2">Belongs to the DivIVA family.</text>
</comment>
<dbReference type="InterPro" id="IPR007793">
    <property type="entry name" value="DivIVA_fam"/>
</dbReference>
<dbReference type="Proteomes" id="UP000679179">
    <property type="component" value="Unassembled WGS sequence"/>
</dbReference>
<dbReference type="Pfam" id="PF05103">
    <property type="entry name" value="DivIVA"/>
    <property type="match status" value="1"/>
</dbReference>
<dbReference type="PANTHER" id="PTHR35794">
    <property type="entry name" value="CELL DIVISION PROTEIN DIVIVA"/>
    <property type="match status" value="1"/>
</dbReference>
<dbReference type="RefSeq" id="WP_212902721.1">
    <property type="nucleotide sequence ID" value="NZ_BOPZ01000003.1"/>
</dbReference>